<feature type="region of interest" description="Disordered" evidence="1">
    <location>
        <begin position="136"/>
        <end position="162"/>
    </location>
</feature>
<proteinExistence type="predicted"/>
<accession>A0ABM6PN69</accession>
<protein>
    <recommendedName>
        <fullName evidence="2">AMP-dependent synthetase/ligase domain-containing protein</fullName>
    </recommendedName>
</protein>
<reference evidence="3 4" key="1">
    <citation type="journal article" date="2016" name="Int. J. Syst. Evol. Microbiol.">
        <title>Dermabacter jinjuensis sp. nov., a novel species of the genus Dermabacter isolated from a clinical specimen.</title>
        <authorList>
            <person name="Park Y.K."/>
            <person name="Lee K.M."/>
            <person name="Lee W.K."/>
            <person name="Cho M.J."/>
            <person name="Lee H.S."/>
            <person name="Cho Y.G."/>
            <person name="Lee Y.C."/>
            <person name="Lee W.K."/>
            <person name="Seong W.K."/>
            <person name="Hwang K.J."/>
        </authorList>
    </citation>
    <scope>NUCLEOTIDE SEQUENCE [LARGE SCALE GENOMIC DNA]</scope>
    <source>
        <strain evidence="3 4">32T</strain>
    </source>
</reference>
<feature type="compositionally biased region" description="Basic residues" evidence="1">
    <location>
        <begin position="148"/>
        <end position="162"/>
    </location>
</feature>
<name>A0ABM6PN69_9MICO</name>
<dbReference type="PANTHER" id="PTHR43767:SF1">
    <property type="entry name" value="NONRIBOSOMAL PEPTIDE SYNTHASE PES1 (EUROFUNG)-RELATED"/>
    <property type="match status" value="1"/>
</dbReference>
<evidence type="ECO:0000313" key="3">
    <source>
        <dbReference type="EMBL" id="ATH96813.1"/>
    </source>
</evidence>
<dbReference type="InterPro" id="IPR042099">
    <property type="entry name" value="ANL_N_sf"/>
</dbReference>
<gene>
    <name evidence="3" type="ORF">COP05_06740</name>
</gene>
<organism evidence="3 4">
    <name type="scientific">Dermabacter jinjuensis</name>
    <dbReference type="NCBI Taxonomy" id="1667168"/>
    <lineage>
        <taxon>Bacteria</taxon>
        <taxon>Bacillati</taxon>
        <taxon>Actinomycetota</taxon>
        <taxon>Actinomycetes</taxon>
        <taxon>Micrococcales</taxon>
        <taxon>Dermabacteraceae</taxon>
        <taxon>Dermabacter</taxon>
    </lineage>
</organism>
<dbReference type="Gene3D" id="3.40.50.12780">
    <property type="entry name" value="N-terminal domain of ligase-like"/>
    <property type="match status" value="1"/>
</dbReference>
<evidence type="ECO:0000313" key="4">
    <source>
        <dbReference type="Proteomes" id="UP000815698"/>
    </source>
</evidence>
<feature type="domain" description="AMP-dependent synthetase/ligase" evidence="2">
    <location>
        <begin position="34"/>
        <end position="132"/>
    </location>
</feature>
<dbReference type="Pfam" id="PF00501">
    <property type="entry name" value="AMP-binding"/>
    <property type="match status" value="1"/>
</dbReference>
<dbReference type="Proteomes" id="UP000815698">
    <property type="component" value="Chromosome"/>
</dbReference>
<dbReference type="SUPFAM" id="SSF56801">
    <property type="entry name" value="Acetyl-CoA synthetase-like"/>
    <property type="match status" value="1"/>
</dbReference>
<dbReference type="RefSeq" id="WP_096883073.1">
    <property type="nucleotide sequence ID" value="NZ_CP023482.1"/>
</dbReference>
<dbReference type="InterPro" id="IPR050237">
    <property type="entry name" value="ATP-dep_AMP-bd_enzyme"/>
</dbReference>
<evidence type="ECO:0000256" key="1">
    <source>
        <dbReference type="SAM" id="MobiDB-lite"/>
    </source>
</evidence>
<evidence type="ECO:0000259" key="2">
    <source>
        <dbReference type="Pfam" id="PF00501"/>
    </source>
</evidence>
<dbReference type="PANTHER" id="PTHR43767">
    <property type="entry name" value="LONG-CHAIN-FATTY-ACID--COA LIGASE"/>
    <property type="match status" value="1"/>
</dbReference>
<sequence length="162" mass="17800">MPAARSYVIDPASEASAHPLPLNASELLDFAISHFRSRTAIEMSGTRVSYGQLGRRIRCLAQGLLDSGIRAGDRVAIVLPMSIEAVVAFHAVLRIGAIAVQHSDREPMMRLSREFADYTPVAVIIAEYRLNALAVSTSTRDQKPSSPSKRRSFRRLPRVGSR</sequence>
<dbReference type="EMBL" id="CP023482">
    <property type="protein sequence ID" value="ATH96813.1"/>
    <property type="molecule type" value="Genomic_DNA"/>
</dbReference>
<keyword evidence="4" id="KW-1185">Reference proteome</keyword>
<dbReference type="InterPro" id="IPR000873">
    <property type="entry name" value="AMP-dep_synth/lig_dom"/>
</dbReference>